<proteinExistence type="predicted"/>
<dbReference type="STRING" id="40754.THII_2437"/>
<dbReference type="HOGENOM" id="CLU_123302_0_0_6"/>
<evidence type="ECO:0000313" key="2">
    <source>
        <dbReference type="Proteomes" id="UP000031623"/>
    </source>
</evidence>
<dbReference type="EMBL" id="AP014633">
    <property type="protein sequence ID" value="BAP56734.1"/>
    <property type="molecule type" value="Genomic_DNA"/>
</dbReference>
<accession>A0A090AHH8</accession>
<name>A0A090AHH8_9GAMM</name>
<sequence>MDKLVIQPTELAQWHSLIHEAEGICHTQLGEELQSYLVFLLIRYTTTSELANAILALEYLNSLQSSGKMREEQLRDVGDKCLLYSGLFPGRAERRRVKISYYVHLGVGAYASLAHVLAGVKAKIFSKLSDQFVLLMDILHAIREVNTDKPTLQPLQAMELWNDTGSAHAFATLAHYTQAIPIKLTVTSPAASMGRTIRRGKSSHH</sequence>
<keyword evidence="2" id="KW-1185">Reference proteome</keyword>
<protein>
    <submittedName>
        <fullName evidence="1">Uncharacterized protein</fullName>
    </submittedName>
</protein>
<dbReference type="Proteomes" id="UP000031623">
    <property type="component" value="Chromosome"/>
</dbReference>
<dbReference type="KEGG" id="tig:THII_2437"/>
<reference evidence="1 2" key="1">
    <citation type="journal article" date="2014" name="ISME J.">
        <title>Ecophysiology of Thioploca ingrica as revealed by the complete genome sequence supplemented with proteomic evidence.</title>
        <authorList>
            <person name="Kojima H."/>
            <person name="Ogura Y."/>
            <person name="Yamamoto N."/>
            <person name="Togashi T."/>
            <person name="Mori H."/>
            <person name="Watanabe T."/>
            <person name="Nemoto F."/>
            <person name="Kurokawa K."/>
            <person name="Hayashi T."/>
            <person name="Fukui M."/>
        </authorList>
    </citation>
    <scope>NUCLEOTIDE SEQUENCE [LARGE SCALE GENOMIC DNA]</scope>
</reference>
<organism evidence="1 2">
    <name type="scientific">Thioploca ingrica</name>
    <dbReference type="NCBI Taxonomy" id="40754"/>
    <lineage>
        <taxon>Bacteria</taxon>
        <taxon>Pseudomonadati</taxon>
        <taxon>Pseudomonadota</taxon>
        <taxon>Gammaproteobacteria</taxon>
        <taxon>Thiotrichales</taxon>
        <taxon>Thiotrichaceae</taxon>
        <taxon>Thioploca</taxon>
    </lineage>
</organism>
<dbReference type="OrthoDB" id="5659936at2"/>
<gene>
    <name evidence="1" type="ORF">THII_2437</name>
</gene>
<dbReference type="AlphaFoldDB" id="A0A090AHH8"/>
<evidence type="ECO:0000313" key="1">
    <source>
        <dbReference type="EMBL" id="BAP56734.1"/>
    </source>
</evidence>